<dbReference type="InterPro" id="IPR001387">
    <property type="entry name" value="Cro/C1-type_HTH"/>
</dbReference>
<keyword evidence="3" id="KW-1185">Reference proteome</keyword>
<dbReference type="InterPro" id="IPR010982">
    <property type="entry name" value="Lambda_DNA-bd_dom_sf"/>
</dbReference>
<organism evidence="2 3">
    <name type="scientific">Paeniglutamicibacter gangotriensis Lz1y</name>
    <dbReference type="NCBI Taxonomy" id="1276920"/>
    <lineage>
        <taxon>Bacteria</taxon>
        <taxon>Bacillati</taxon>
        <taxon>Actinomycetota</taxon>
        <taxon>Actinomycetes</taxon>
        <taxon>Micrococcales</taxon>
        <taxon>Micrococcaceae</taxon>
        <taxon>Paeniglutamicibacter</taxon>
    </lineage>
</organism>
<comment type="caution">
    <text evidence="2">The sequence shown here is derived from an EMBL/GenBank/DDBJ whole genome shotgun (WGS) entry which is preliminary data.</text>
</comment>
<dbReference type="RefSeq" id="WP_007271584.1">
    <property type="nucleotide sequence ID" value="NZ_AOCK01000006.1"/>
</dbReference>
<evidence type="ECO:0000313" key="3">
    <source>
        <dbReference type="Proteomes" id="UP000012015"/>
    </source>
</evidence>
<dbReference type="CDD" id="cd00093">
    <property type="entry name" value="HTH_XRE"/>
    <property type="match status" value="1"/>
</dbReference>
<reference evidence="2 3" key="1">
    <citation type="journal article" date="2013" name="Genome Announc.">
        <title>Draft Genome Sequence of Arthrobacter gangotriensis Strain Lz1yT, Isolated from a Penguin Rookery Soil Sample Collected in Antarctica, near the Indian Station Dakshin Gangotri.</title>
        <authorList>
            <person name="Shivaji S."/>
            <person name="Ara S."/>
            <person name="Bandi S."/>
            <person name="Singh A."/>
            <person name="Kumar Pinnaka A."/>
        </authorList>
    </citation>
    <scope>NUCLEOTIDE SEQUENCE [LARGE SCALE GENOMIC DNA]</scope>
    <source>
        <strain evidence="2 3">Lz1y</strain>
    </source>
</reference>
<feature type="domain" description="HTH cro/C1-type" evidence="1">
    <location>
        <begin position="31"/>
        <end position="79"/>
    </location>
</feature>
<dbReference type="EMBL" id="AOCK01000006">
    <property type="protein sequence ID" value="EMQ98386.1"/>
    <property type="molecule type" value="Genomic_DNA"/>
</dbReference>
<dbReference type="SUPFAM" id="SSF47413">
    <property type="entry name" value="lambda repressor-like DNA-binding domains"/>
    <property type="match status" value="1"/>
</dbReference>
<dbReference type="Gene3D" id="1.10.260.40">
    <property type="entry name" value="lambda repressor-like DNA-binding domains"/>
    <property type="match status" value="1"/>
</dbReference>
<evidence type="ECO:0000259" key="1">
    <source>
        <dbReference type="PROSITE" id="PS50943"/>
    </source>
</evidence>
<dbReference type="PROSITE" id="PS50943">
    <property type="entry name" value="HTH_CROC1"/>
    <property type="match status" value="1"/>
</dbReference>
<dbReference type="Pfam" id="PF01381">
    <property type="entry name" value="HTH_3"/>
    <property type="match status" value="1"/>
</dbReference>
<dbReference type="GO" id="GO:0003677">
    <property type="term" value="F:DNA binding"/>
    <property type="evidence" value="ECO:0007669"/>
    <property type="project" value="InterPro"/>
</dbReference>
<dbReference type="Proteomes" id="UP000012015">
    <property type="component" value="Unassembled WGS sequence"/>
</dbReference>
<sequence>MRLASKERFKTLVYTKEDMEAIRMGRPVDFRKISQRKLAKRVGVHPSFINHLVSGYRTDCTTEVAENIAEVFGLDVTVLFDPQEPISNRQSA</sequence>
<evidence type="ECO:0000313" key="2">
    <source>
        <dbReference type="EMBL" id="EMQ98386.1"/>
    </source>
</evidence>
<dbReference type="SMART" id="SM00530">
    <property type="entry name" value="HTH_XRE"/>
    <property type="match status" value="1"/>
</dbReference>
<proteinExistence type="predicted"/>
<dbReference type="AlphaFoldDB" id="M7MTM5"/>
<protein>
    <submittedName>
        <fullName evidence="2">Helix-turn-helix protein</fullName>
    </submittedName>
</protein>
<gene>
    <name evidence="2" type="ORF">ADIAG_02405</name>
</gene>
<dbReference type="STRING" id="1276920.ADIAG_02405"/>
<dbReference type="PATRIC" id="fig|1276920.7.peg.2402"/>
<name>M7MTM5_9MICC</name>
<accession>M7MTM5</accession>